<feature type="transmembrane region" description="Helical" evidence="1">
    <location>
        <begin position="62"/>
        <end position="83"/>
    </location>
</feature>
<keyword evidence="3" id="KW-1185">Reference proteome</keyword>
<reference evidence="2 3" key="1">
    <citation type="submission" date="2016-10" db="EMBL/GenBank/DDBJ databases">
        <authorList>
            <person name="de Groot N.N."/>
        </authorList>
    </citation>
    <scope>NUCLEOTIDE SEQUENCE [LARGE SCALE GENOMIC DNA]</scope>
    <source>
        <strain evidence="2 3">DSM 21001</strain>
    </source>
</reference>
<evidence type="ECO:0000313" key="3">
    <source>
        <dbReference type="Proteomes" id="UP000199024"/>
    </source>
</evidence>
<proteinExistence type="predicted"/>
<dbReference type="RefSeq" id="WP_141224022.1">
    <property type="nucleotide sequence ID" value="NZ_FOZL01000002.1"/>
</dbReference>
<evidence type="ECO:0000256" key="1">
    <source>
        <dbReference type="SAM" id="Phobius"/>
    </source>
</evidence>
<dbReference type="EMBL" id="FOZL01000002">
    <property type="protein sequence ID" value="SFS21216.1"/>
    <property type="molecule type" value="Genomic_DNA"/>
</dbReference>
<organism evidence="2 3">
    <name type="scientific">Granulicella pectinivorans</name>
    <dbReference type="NCBI Taxonomy" id="474950"/>
    <lineage>
        <taxon>Bacteria</taxon>
        <taxon>Pseudomonadati</taxon>
        <taxon>Acidobacteriota</taxon>
        <taxon>Terriglobia</taxon>
        <taxon>Terriglobales</taxon>
        <taxon>Acidobacteriaceae</taxon>
        <taxon>Granulicella</taxon>
    </lineage>
</organism>
<keyword evidence="1" id="KW-0812">Transmembrane</keyword>
<accession>A0A1I6MZU4</accession>
<keyword evidence="1" id="KW-0472">Membrane</keyword>
<protein>
    <submittedName>
        <fullName evidence="2">Uncharacterized protein</fullName>
    </submittedName>
</protein>
<keyword evidence="1" id="KW-1133">Transmembrane helix</keyword>
<evidence type="ECO:0000313" key="2">
    <source>
        <dbReference type="EMBL" id="SFS21216.1"/>
    </source>
</evidence>
<dbReference type="Proteomes" id="UP000199024">
    <property type="component" value="Unassembled WGS sequence"/>
</dbReference>
<name>A0A1I6MZU4_9BACT</name>
<gene>
    <name evidence="2" type="ORF">SAMN05421771_4094</name>
</gene>
<feature type="transmembrane region" description="Helical" evidence="1">
    <location>
        <begin position="6"/>
        <end position="24"/>
    </location>
</feature>
<dbReference type="OrthoDB" id="121416at2"/>
<dbReference type="AlphaFoldDB" id="A0A1I6MZU4"/>
<sequence>MTTEIIMLVIWGAVTAGFLGLLAYNATLTRYEEDQLFLNGNNHAEEEFQNNIVKNVKRTQPALRAFGGASALLGAVIVGMYTWQAWQRLHF</sequence>